<sequence length="296" mass="32243">MAMWTPEREISVEKARRLLVGRFPEVEARDVAFLNAGWDNAVFSVDGRWAFRFPHRRLALDLMRKEIAFLPALAGRLPLPIPYPRFVGEDGGDPPWPFTGGPLIAGREFVLAGLGERERERAAEGLGTFLSTLHSLTPPPGLPHDPMRRADPVFRARMARETLTALEKQGLYEPDPAVTSLLDSAHDPGGETRVLTHGDLHLRHLLVTPDGTPTGVIDWGDLCTADPSIDLSFAYAAFSGSSRAAFFTAYGPITPAQEHRARVLAITLSSILAASASPAAPTQRTESLTAIPRATR</sequence>
<dbReference type="SUPFAM" id="SSF56112">
    <property type="entry name" value="Protein kinase-like (PK-like)"/>
    <property type="match status" value="1"/>
</dbReference>
<dbReference type="PANTHER" id="PTHR21310:SF42">
    <property type="entry name" value="BIFUNCTIONAL AAC_APH"/>
    <property type="match status" value="1"/>
</dbReference>
<organism evidence="2 3">
    <name type="scientific">Actinocorallia herbida</name>
    <dbReference type="NCBI Taxonomy" id="58109"/>
    <lineage>
        <taxon>Bacteria</taxon>
        <taxon>Bacillati</taxon>
        <taxon>Actinomycetota</taxon>
        <taxon>Actinomycetes</taxon>
        <taxon>Streptosporangiales</taxon>
        <taxon>Thermomonosporaceae</taxon>
        <taxon>Actinocorallia</taxon>
    </lineage>
</organism>
<dbReference type="Pfam" id="PF01636">
    <property type="entry name" value="APH"/>
    <property type="match status" value="1"/>
</dbReference>
<comment type="caution">
    <text evidence="2">The sequence shown here is derived from an EMBL/GenBank/DDBJ whole genome shotgun (WGS) entry which is preliminary data.</text>
</comment>
<accession>A0A3N1D5T3</accession>
<evidence type="ECO:0000259" key="1">
    <source>
        <dbReference type="Pfam" id="PF01636"/>
    </source>
</evidence>
<dbReference type="GO" id="GO:0016301">
    <property type="term" value="F:kinase activity"/>
    <property type="evidence" value="ECO:0007669"/>
    <property type="project" value="UniProtKB-KW"/>
</dbReference>
<proteinExistence type="predicted"/>
<protein>
    <submittedName>
        <fullName evidence="2">Aminoglycoside phosphotransferase (APT) family kinase protein</fullName>
    </submittedName>
</protein>
<dbReference type="AlphaFoldDB" id="A0A3N1D5T3"/>
<dbReference type="InterPro" id="IPR002575">
    <property type="entry name" value="Aminoglycoside_PTrfase"/>
</dbReference>
<evidence type="ECO:0000313" key="2">
    <source>
        <dbReference type="EMBL" id="ROO88874.1"/>
    </source>
</evidence>
<dbReference type="Gene3D" id="3.30.200.20">
    <property type="entry name" value="Phosphorylase Kinase, domain 1"/>
    <property type="match status" value="1"/>
</dbReference>
<name>A0A3N1D5T3_9ACTN</name>
<evidence type="ECO:0000313" key="3">
    <source>
        <dbReference type="Proteomes" id="UP000272400"/>
    </source>
</evidence>
<keyword evidence="2" id="KW-0418">Kinase</keyword>
<dbReference type="PANTHER" id="PTHR21310">
    <property type="entry name" value="AMINOGLYCOSIDE PHOSPHOTRANSFERASE-RELATED-RELATED"/>
    <property type="match status" value="1"/>
</dbReference>
<keyword evidence="3" id="KW-1185">Reference proteome</keyword>
<dbReference type="Proteomes" id="UP000272400">
    <property type="component" value="Unassembled WGS sequence"/>
</dbReference>
<dbReference type="EMBL" id="RJKE01000001">
    <property type="protein sequence ID" value="ROO88874.1"/>
    <property type="molecule type" value="Genomic_DNA"/>
</dbReference>
<gene>
    <name evidence="2" type="ORF">EDD29_6558</name>
</gene>
<dbReference type="OrthoDB" id="9797603at2"/>
<reference evidence="2 3" key="1">
    <citation type="submission" date="2018-11" db="EMBL/GenBank/DDBJ databases">
        <title>Sequencing the genomes of 1000 actinobacteria strains.</title>
        <authorList>
            <person name="Klenk H.-P."/>
        </authorList>
    </citation>
    <scope>NUCLEOTIDE SEQUENCE [LARGE SCALE GENOMIC DNA]</scope>
    <source>
        <strain evidence="2 3">DSM 44254</strain>
    </source>
</reference>
<keyword evidence="2" id="KW-0808">Transferase</keyword>
<feature type="domain" description="Aminoglycoside phosphotransferase" evidence="1">
    <location>
        <begin position="31"/>
        <end position="256"/>
    </location>
</feature>
<dbReference type="InterPro" id="IPR011009">
    <property type="entry name" value="Kinase-like_dom_sf"/>
</dbReference>
<dbReference type="InterPro" id="IPR051678">
    <property type="entry name" value="AGP_Transferase"/>
</dbReference>
<dbReference type="Gene3D" id="3.90.1200.10">
    <property type="match status" value="1"/>
</dbReference>